<reference evidence="1 2" key="1">
    <citation type="journal article" date="2012" name="BMC Genomics">
        <title>The genome sequence of Propionibacterium acidipropionici provides insights into its biotechnological and industrial potential.</title>
        <authorList>
            <person name="Parizzi L.P."/>
            <person name="Grassi M.C."/>
            <person name="Llerena L.A."/>
            <person name="Carazzolle M.F."/>
            <person name="Queiroz V.L."/>
            <person name="Lunardi I."/>
            <person name="Zeidler A.F."/>
            <person name="Teixeira P.J."/>
            <person name="Mieczkowski P."/>
            <person name="Rincones J."/>
            <person name="Pereira G.A."/>
        </authorList>
    </citation>
    <scope>NUCLEOTIDE SEQUENCE [LARGE SCALE GENOMIC DNA]</scope>
    <source>
        <strain evidence="2">ATCC 4875 / DSM 20272 / JCM 6432 / NBRC 12425 / NCIMB 8070</strain>
    </source>
</reference>
<name>K7RUI7_ACIA4</name>
<evidence type="ECO:0000313" key="1">
    <source>
        <dbReference type="EMBL" id="AFV90081.1"/>
    </source>
</evidence>
<dbReference type="EMBL" id="CP003493">
    <property type="protein sequence ID" value="AFV90081.1"/>
    <property type="molecule type" value="Genomic_DNA"/>
</dbReference>
<dbReference type="eggNOG" id="ENOG5032DWW">
    <property type="taxonomic scope" value="Bacteria"/>
</dbReference>
<dbReference type="HOGENOM" id="CLU_1174578_0_0_11"/>
<protein>
    <submittedName>
        <fullName evidence="1">Uncharacterized protein</fullName>
    </submittedName>
</protein>
<evidence type="ECO:0000313" key="2">
    <source>
        <dbReference type="Proteomes" id="UP000000214"/>
    </source>
</evidence>
<gene>
    <name evidence="1" type="ordered locus">PACID_22980</name>
</gene>
<dbReference type="STRING" id="1171373.PACID_22980"/>
<dbReference type="KEGG" id="pbo:PACID_22980"/>
<accession>K7RUI7</accession>
<dbReference type="PATRIC" id="fig|1171373.8.peg.2270"/>
<dbReference type="AlphaFoldDB" id="K7RUI7"/>
<proteinExistence type="predicted"/>
<sequence length="236" mass="26813">MTDRAFDERDKTGQRAYIHASAFIGVARDNQKALEEMLQSGSHIRPHAPWNLIRPSFEAAFYGVWILSPDTREERLRKALRVAWSEQKSHTARFDLKVKMAKADDHEEVAKARARDGQIRQRYIEEATSLGMTKDQMNQKIVVTNELPKLTSVFDRFPDEPTFHLLRWRELSGVMHGDMGATLGLTDKSYRLDIPGGSTAVVSLNDDAFVTACYASALMQLTAMNLYIRRSTTAHK</sequence>
<organism evidence="1 2">
    <name type="scientific">Acidipropionibacterium acidipropionici (strain ATCC 4875 / DSM 20272 / JCM 6432 / NBRC 12425 / NCIMB 8070 / 4)</name>
    <name type="common">Propionibacterium acidipropionici</name>
    <dbReference type="NCBI Taxonomy" id="1171373"/>
    <lineage>
        <taxon>Bacteria</taxon>
        <taxon>Bacillati</taxon>
        <taxon>Actinomycetota</taxon>
        <taxon>Actinomycetes</taxon>
        <taxon>Propionibacteriales</taxon>
        <taxon>Propionibacteriaceae</taxon>
        <taxon>Acidipropionibacterium</taxon>
    </lineage>
</organism>
<dbReference type="Proteomes" id="UP000000214">
    <property type="component" value="Chromosome"/>
</dbReference>